<evidence type="ECO:0000256" key="1">
    <source>
        <dbReference type="SAM" id="MobiDB-lite"/>
    </source>
</evidence>
<dbReference type="Proteomes" id="UP001271007">
    <property type="component" value="Unassembled WGS sequence"/>
</dbReference>
<dbReference type="AlphaFoldDB" id="A0AAJ0D4T5"/>
<proteinExistence type="predicted"/>
<evidence type="ECO:0000313" key="2">
    <source>
        <dbReference type="EMBL" id="KAK3045674.1"/>
    </source>
</evidence>
<evidence type="ECO:0000313" key="3">
    <source>
        <dbReference type="Proteomes" id="UP001271007"/>
    </source>
</evidence>
<dbReference type="EMBL" id="JAWDJX010000172">
    <property type="protein sequence ID" value="KAK3045674.1"/>
    <property type="molecule type" value="Genomic_DNA"/>
</dbReference>
<comment type="caution">
    <text evidence="2">The sequence shown here is derived from an EMBL/GenBank/DDBJ whole genome shotgun (WGS) entry which is preliminary data.</text>
</comment>
<protein>
    <submittedName>
        <fullName evidence="2">Uncharacterized protein</fullName>
    </submittedName>
</protein>
<accession>A0AAJ0D4T5</accession>
<reference evidence="2" key="1">
    <citation type="submission" date="2023-04" db="EMBL/GenBank/DDBJ databases">
        <title>Black Yeasts Isolated from many extreme environments.</title>
        <authorList>
            <person name="Coleine C."/>
            <person name="Stajich J.E."/>
            <person name="Selbmann L."/>
        </authorList>
    </citation>
    <scope>NUCLEOTIDE SEQUENCE</scope>
    <source>
        <strain evidence="2">CCFEE 5312</strain>
    </source>
</reference>
<gene>
    <name evidence="2" type="ORF">LTR09_012764</name>
</gene>
<organism evidence="2 3">
    <name type="scientific">Extremus antarcticus</name>
    <dbReference type="NCBI Taxonomy" id="702011"/>
    <lineage>
        <taxon>Eukaryota</taxon>
        <taxon>Fungi</taxon>
        <taxon>Dikarya</taxon>
        <taxon>Ascomycota</taxon>
        <taxon>Pezizomycotina</taxon>
        <taxon>Dothideomycetes</taxon>
        <taxon>Dothideomycetidae</taxon>
        <taxon>Mycosphaerellales</taxon>
        <taxon>Extremaceae</taxon>
        <taxon>Extremus</taxon>
    </lineage>
</organism>
<name>A0AAJ0D4T5_9PEZI</name>
<sequence length="344" mass="39951">MTSLFNETQTQNLLRMVNGAYNASEAMDVYSPQPFIQAPRSRAALDMWIDFSMNHTSLHDEIMQLLSHLQPALDRTLRASCHAYEVTRPHLRIALQNGIGYCNWALDFESAVQQAIDRWWAGMPFWEQARCRAEFDKRVAGRSRSPANLSTRTPYNAPNTTFERLLEPRPYPVRLPTDTFSTSPPEQPHQPLATRPTKMQPLFNPQETQDLNQIYGVMCNAYNKMTSFRCEPFMPGSLPGKTLESWVMFTSEHTAIHDQIMHAMHNLQHADNRIREAKAAGQRYRVDRQLEWNIWNGLDHGRDALEHERVVQAALDRWWGFQTPPEQARLRMEYQWMANGKPKL</sequence>
<keyword evidence="3" id="KW-1185">Reference proteome</keyword>
<feature type="region of interest" description="Disordered" evidence="1">
    <location>
        <begin position="177"/>
        <end position="198"/>
    </location>
</feature>